<evidence type="ECO:0000313" key="2">
    <source>
        <dbReference type="Proteomes" id="UP000256519"/>
    </source>
</evidence>
<dbReference type="Pfam" id="PF13730">
    <property type="entry name" value="HTH_36"/>
    <property type="match status" value="1"/>
</dbReference>
<protein>
    <submittedName>
        <fullName evidence="1">Helix-turn-helix domain-containing protein</fullName>
    </submittedName>
</protein>
<accession>A0A3D8WUN1</accession>
<dbReference type="InterPro" id="IPR036388">
    <property type="entry name" value="WH-like_DNA-bd_sf"/>
</dbReference>
<gene>
    <name evidence="1" type="ORF">C3744_27830</name>
</gene>
<organism evidence="1 2">
    <name type="scientific">Priestia megaterium</name>
    <name type="common">Bacillus megaterium</name>
    <dbReference type="NCBI Taxonomy" id="1404"/>
    <lineage>
        <taxon>Bacteria</taxon>
        <taxon>Bacillati</taxon>
        <taxon>Bacillota</taxon>
        <taxon>Bacilli</taxon>
        <taxon>Bacillales</taxon>
        <taxon>Bacillaceae</taxon>
        <taxon>Priestia</taxon>
    </lineage>
</organism>
<dbReference type="EMBL" id="PQWM01000054">
    <property type="protein sequence ID" value="RDZ07217.1"/>
    <property type="molecule type" value="Genomic_DNA"/>
</dbReference>
<evidence type="ECO:0000313" key="1">
    <source>
        <dbReference type="EMBL" id="RDZ07217.1"/>
    </source>
</evidence>
<reference evidence="1 2" key="1">
    <citation type="journal article" date="2018" name="Appl. Environ. Microbiol.">
        <title>Antimicrobial susceptibility testing and tentative epidemiological cut-off values of five Bacillus species relevant for use as animal feed additives or for plant protection.</title>
        <authorList>
            <person name="Agerso Y."/>
            <person name="Stuer-Lauridsen B."/>
            <person name="Bjerre K."/>
            <person name="Jensen M.G."/>
            <person name="Johansen E."/>
            <person name="Bennedsen M."/>
            <person name="Brockmann E."/>
            <person name="Nielsen B."/>
        </authorList>
    </citation>
    <scope>NUCLEOTIDE SEQUENCE [LARGE SCALE GENOMIC DNA]</scope>
    <source>
        <strain evidence="1 2">CHCC20162</strain>
    </source>
</reference>
<sequence length="274" mass="31040">MLKSANYTEMKQLQSFDTVAAMNKAIRGFLYTYKHELAPSAINVLKTVSRYACKIVGVAFLKVDTIAKLTESSKRTVQRALKTLESYGVIERKATMREKGGSGHNVYVIRVVEGCVTPDVTAEMSSREEAKSIDAQSAEQPKVSSETVIAKTSPSKRINKRINVKDVQLDESFTPSNVPQEFVDATAPFYRSADIIYRLWNRVLIAYKKSTVNKPVEEKEVLSDVIQAFKESVFAQKASKIRNTFEGYFYRVVEAKLAVWKRRENPLFDWLANE</sequence>
<dbReference type="InterPro" id="IPR036390">
    <property type="entry name" value="WH_DNA-bd_sf"/>
</dbReference>
<dbReference type="Gene3D" id="1.10.10.10">
    <property type="entry name" value="Winged helix-like DNA-binding domain superfamily/Winged helix DNA-binding domain"/>
    <property type="match status" value="1"/>
</dbReference>
<proteinExistence type="predicted"/>
<dbReference type="SUPFAM" id="SSF46785">
    <property type="entry name" value="Winged helix' DNA-binding domain"/>
    <property type="match status" value="1"/>
</dbReference>
<comment type="caution">
    <text evidence="1">The sequence shown here is derived from an EMBL/GenBank/DDBJ whole genome shotgun (WGS) entry which is preliminary data.</text>
</comment>
<dbReference type="AlphaFoldDB" id="A0A3D8WUN1"/>
<name>A0A3D8WUN1_PRIMG</name>
<dbReference type="Proteomes" id="UP000256519">
    <property type="component" value="Unassembled WGS sequence"/>
</dbReference>